<dbReference type="Gene3D" id="3.40.50.740">
    <property type="match status" value="1"/>
</dbReference>
<dbReference type="Gene3D" id="2.40.40.20">
    <property type="match status" value="1"/>
</dbReference>
<proteinExistence type="predicted"/>
<organism evidence="2 3">
    <name type="scientific">candidate division MSBL1 archaeon SCGC-AAA259I09</name>
    <dbReference type="NCBI Taxonomy" id="1698267"/>
    <lineage>
        <taxon>Archaea</taxon>
        <taxon>Methanobacteriati</taxon>
        <taxon>Methanobacteriota</taxon>
        <taxon>candidate division MSBL1</taxon>
    </lineage>
</organism>
<dbReference type="GO" id="GO:0043546">
    <property type="term" value="F:molybdopterin cofactor binding"/>
    <property type="evidence" value="ECO:0007669"/>
    <property type="project" value="InterPro"/>
</dbReference>
<evidence type="ECO:0000313" key="2">
    <source>
        <dbReference type="EMBL" id="KXA97801.1"/>
    </source>
</evidence>
<dbReference type="InterPro" id="IPR006657">
    <property type="entry name" value="MoPterin_dinucl-bd_dom"/>
</dbReference>
<reference evidence="2 3" key="1">
    <citation type="journal article" date="2016" name="Sci. Rep.">
        <title>Metabolic traits of an uncultured archaeal lineage -MSBL1- from brine pools of the Red Sea.</title>
        <authorList>
            <person name="Mwirichia R."/>
            <person name="Alam I."/>
            <person name="Rashid M."/>
            <person name="Vinu M."/>
            <person name="Ba-Alawi W."/>
            <person name="Anthony Kamau A."/>
            <person name="Kamanda Ngugi D."/>
            <person name="Goker M."/>
            <person name="Klenk H.P."/>
            <person name="Bajic V."/>
            <person name="Stingl U."/>
        </authorList>
    </citation>
    <scope>NUCLEOTIDE SEQUENCE [LARGE SCALE GENOMIC DNA]</scope>
    <source>
        <strain evidence="2">SCGC-AAA259I09</strain>
    </source>
</reference>
<keyword evidence="3" id="KW-1185">Reference proteome</keyword>
<accession>A0A133UUA7</accession>
<evidence type="ECO:0000313" key="3">
    <source>
        <dbReference type="Proteomes" id="UP000070463"/>
    </source>
</evidence>
<feature type="domain" description="Molybdopterin dinucleotide-binding" evidence="1">
    <location>
        <begin position="81"/>
        <end position="196"/>
    </location>
</feature>
<name>A0A133UUA7_9EURY</name>
<dbReference type="EMBL" id="LHXR01000019">
    <property type="protein sequence ID" value="KXA97801.1"/>
    <property type="molecule type" value="Genomic_DNA"/>
</dbReference>
<dbReference type="GO" id="GO:0016491">
    <property type="term" value="F:oxidoreductase activity"/>
    <property type="evidence" value="ECO:0007669"/>
    <property type="project" value="InterPro"/>
</dbReference>
<gene>
    <name evidence="2" type="ORF">AKJ37_02265</name>
</gene>
<dbReference type="GO" id="GO:0018818">
    <property type="term" value="F:acetylene hydratase activity"/>
    <property type="evidence" value="ECO:0007669"/>
    <property type="project" value="InterPro"/>
</dbReference>
<dbReference type="AlphaFoldDB" id="A0A133UUA7"/>
<dbReference type="InterPro" id="IPR009010">
    <property type="entry name" value="Asp_de-COase-like_dom_sf"/>
</dbReference>
<dbReference type="SUPFAM" id="SSF50692">
    <property type="entry name" value="ADC-like"/>
    <property type="match status" value="1"/>
</dbReference>
<dbReference type="InterPro" id="IPR050612">
    <property type="entry name" value="Prok_Mopterin_Oxidored"/>
</dbReference>
<dbReference type="Proteomes" id="UP000070463">
    <property type="component" value="Unassembled WGS sequence"/>
</dbReference>
<protein>
    <recommendedName>
        <fullName evidence="1">Molybdopterin dinucleotide-binding domain-containing protein</fullName>
    </recommendedName>
</protein>
<dbReference type="Gene3D" id="3.40.228.10">
    <property type="entry name" value="Dimethylsulfoxide Reductase, domain 2"/>
    <property type="match status" value="1"/>
</dbReference>
<dbReference type="PANTHER" id="PTHR43742">
    <property type="entry name" value="TRIMETHYLAMINE-N-OXIDE REDUCTASE"/>
    <property type="match status" value="1"/>
</dbReference>
<evidence type="ECO:0000259" key="1">
    <source>
        <dbReference type="Pfam" id="PF01568"/>
    </source>
</evidence>
<comment type="caution">
    <text evidence="2">The sequence shown here is derived from an EMBL/GenBank/DDBJ whole genome shotgun (WGS) entry which is preliminary data.</text>
</comment>
<dbReference type="Pfam" id="PF01568">
    <property type="entry name" value="Molydop_binding"/>
    <property type="match status" value="1"/>
</dbReference>
<dbReference type="InterPro" id="IPR037949">
    <property type="entry name" value="MopB_CT_Acetylene-hydratase"/>
</dbReference>
<dbReference type="CDD" id="cd02781">
    <property type="entry name" value="MopB_CT_Acetylene-hydratase"/>
    <property type="match status" value="1"/>
</dbReference>
<sequence length="209" mass="24315">MIFGRISTKPSLSFKEFKEKGTITEPKRYKKYKEKRFQTPTGKVELYSTLFEEYGYDPLPHYREPPESPLNTPHLWKQYPLILISGARSILYFHSEGRQISSLRTKKPNPQLEIHPETADKLDIEQEDWINIETPRVEGKKARFKAKITQKIHPKVVNADHGWWFPEKQKPEYGVFESNINLVTSGDSPSDEIIGSVPTRGTLCRIKKE</sequence>